<dbReference type="Proteomes" id="UP000231019">
    <property type="component" value="Unassembled WGS sequence"/>
</dbReference>
<sequence length="388" mass="42617">MLNKTGSVSLLLLTISFSACTSATTVTPSSTALEIRPDSVKSLAEISDRLFFKFHSQGKIVATGNMGDLAIDGAGFFRLLDTAQNRYFYTRIGRFHVDDDGHIKSAEGYVLQPEMTLSKGKSFYILQNGSVISYDTNQKIWEKEVGRLTLSHFSYPELLKNEGKGYFSAIPEAGTFQYGQPGQNTFGYVIAGALEEPENKATFAQGLPPSPMDTPNETNQSAAGTLKTTGRSLDLAIEGKGYFSFLDPHSGMQCFSRRAKLFINGAGQVVSEHGLKLEPPIIVPLGYQAPEENIRFEASGKVYFKRSESDQVELGKISLYLHENTQGLQAYGYSRPNVLVRTQHSGKMTQAFPGEKEMGTIKSGMLFEPEQQDIVTLPESLLHSTIMG</sequence>
<feature type="chain" id="PRO_5014663284" description="Flagellar hook protein FlgE/F/G-like D1 domain-containing protein" evidence="2">
    <location>
        <begin position="24"/>
        <end position="388"/>
    </location>
</feature>
<evidence type="ECO:0000256" key="1">
    <source>
        <dbReference type="ARBA" id="ARBA00009677"/>
    </source>
</evidence>
<protein>
    <recommendedName>
        <fullName evidence="3">Flagellar hook protein FlgE/F/G-like D1 domain-containing protein</fullName>
    </recommendedName>
</protein>
<reference evidence="4 5" key="1">
    <citation type="submission" date="2017-09" db="EMBL/GenBank/DDBJ databases">
        <title>Depth-based differentiation of microbial function through sediment-hosted aquifers and enrichment of novel symbionts in the deep terrestrial subsurface.</title>
        <authorList>
            <person name="Probst A.J."/>
            <person name="Ladd B."/>
            <person name="Jarett J.K."/>
            <person name="Geller-Mcgrath D.E."/>
            <person name="Sieber C.M."/>
            <person name="Emerson J.B."/>
            <person name="Anantharaman K."/>
            <person name="Thomas B.C."/>
            <person name="Malmstrom R."/>
            <person name="Stieglmeier M."/>
            <person name="Klingl A."/>
            <person name="Woyke T."/>
            <person name="Ryan C.M."/>
            <person name="Banfield J.F."/>
        </authorList>
    </citation>
    <scope>NUCLEOTIDE SEQUENCE [LARGE SCALE GENOMIC DNA]</scope>
    <source>
        <strain evidence="4">CG17_big_fil_post_rev_8_21_14_2_50_48_46</strain>
    </source>
</reference>
<evidence type="ECO:0000313" key="5">
    <source>
        <dbReference type="Proteomes" id="UP000231019"/>
    </source>
</evidence>
<dbReference type="SUPFAM" id="SSF117143">
    <property type="entry name" value="Flagellar hook protein flgE"/>
    <property type="match status" value="2"/>
</dbReference>
<dbReference type="PANTHER" id="PTHR30435:SF19">
    <property type="entry name" value="FLAGELLAR BASAL-BODY ROD PROTEIN FLGG"/>
    <property type="match status" value="1"/>
</dbReference>
<feature type="signal peptide" evidence="2">
    <location>
        <begin position="1"/>
        <end position="23"/>
    </location>
</feature>
<dbReference type="InterPro" id="IPR037925">
    <property type="entry name" value="FlgE/F/G-like"/>
</dbReference>
<dbReference type="GO" id="GO:0009288">
    <property type="term" value="C:bacterial-type flagellum"/>
    <property type="evidence" value="ECO:0007669"/>
    <property type="project" value="TreeGrafter"/>
</dbReference>
<keyword evidence="2" id="KW-0732">Signal</keyword>
<dbReference type="PROSITE" id="PS51257">
    <property type="entry name" value="PROKAR_LIPOPROTEIN"/>
    <property type="match status" value="1"/>
</dbReference>
<dbReference type="GO" id="GO:0071978">
    <property type="term" value="P:bacterial-type flagellum-dependent swarming motility"/>
    <property type="evidence" value="ECO:0007669"/>
    <property type="project" value="TreeGrafter"/>
</dbReference>
<dbReference type="Pfam" id="PF22692">
    <property type="entry name" value="LlgE_F_G_D1"/>
    <property type="match status" value="2"/>
</dbReference>
<dbReference type="EMBL" id="PFFQ01000032">
    <property type="protein sequence ID" value="PIW16927.1"/>
    <property type="molecule type" value="Genomic_DNA"/>
</dbReference>
<evidence type="ECO:0000256" key="2">
    <source>
        <dbReference type="SAM" id="SignalP"/>
    </source>
</evidence>
<dbReference type="InterPro" id="IPR053967">
    <property type="entry name" value="LlgE_F_G-like_D1"/>
</dbReference>
<comment type="similarity">
    <text evidence="1">Belongs to the flagella basal body rod proteins family.</text>
</comment>
<name>A0A2M7G4U1_9BACT</name>
<dbReference type="PANTHER" id="PTHR30435">
    <property type="entry name" value="FLAGELLAR PROTEIN"/>
    <property type="match status" value="1"/>
</dbReference>
<accession>A0A2M7G4U1</accession>
<proteinExistence type="inferred from homology"/>
<gene>
    <name evidence="4" type="ORF">COW36_10650</name>
</gene>
<dbReference type="AlphaFoldDB" id="A0A2M7G4U1"/>
<evidence type="ECO:0000259" key="3">
    <source>
        <dbReference type="Pfam" id="PF22692"/>
    </source>
</evidence>
<feature type="domain" description="Flagellar hook protein FlgE/F/G-like D1" evidence="3">
    <location>
        <begin position="236"/>
        <end position="303"/>
    </location>
</feature>
<evidence type="ECO:0000313" key="4">
    <source>
        <dbReference type="EMBL" id="PIW16927.1"/>
    </source>
</evidence>
<feature type="domain" description="Flagellar hook protein FlgE/F/G-like D1" evidence="3">
    <location>
        <begin position="70"/>
        <end position="131"/>
    </location>
</feature>
<comment type="caution">
    <text evidence="4">The sequence shown here is derived from an EMBL/GenBank/DDBJ whole genome shotgun (WGS) entry which is preliminary data.</text>
</comment>
<organism evidence="4 5">
    <name type="scientific">bacterium (Candidatus Blackallbacteria) CG17_big_fil_post_rev_8_21_14_2_50_48_46</name>
    <dbReference type="NCBI Taxonomy" id="2014261"/>
    <lineage>
        <taxon>Bacteria</taxon>
        <taxon>Candidatus Blackallbacteria</taxon>
    </lineage>
</organism>